<proteinExistence type="predicted"/>
<accession>A0ABR0A199</accession>
<keyword evidence="3" id="KW-1185">Reference proteome</keyword>
<evidence type="ECO:0000256" key="1">
    <source>
        <dbReference type="SAM" id="SignalP"/>
    </source>
</evidence>
<feature type="signal peptide" evidence="1">
    <location>
        <begin position="1"/>
        <end position="20"/>
    </location>
</feature>
<name>A0ABR0A199_9CRUS</name>
<sequence>MRRKKEQIAHILLFAVSAQAAQFIGGYHGYPLPATIPAQDFALRASNFYAYPIQPSNYYRDIGSWAYFIPTVQVDANALQPGAIVDPKSSASPVRTKRQIQLRYRGGSRRGRSVNKLPSFQAYDKFGDASTRTKLLGEESEEALTNLLSPGLCPLIDTA</sequence>
<gene>
    <name evidence="2" type="ORF">OUZ56_000970</name>
</gene>
<dbReference type="Proteomes" id="UP001234178">
    <property type="component" value="Unassembled WGS sequence"/>
</dbReference>
<feature type="chain" id="PRO_5045562612" evidence="1">
    <location>
        <begin position="21"/>
        <end position="159"/>
    </location>
</feature>
<reference evidence="2 3" key="1">
    <citation type="journal article" date="2023" name="Nucleic Acids Res.">
        <title>The hologenome of Daphnia magna reveals possible DNA methylation and microbiome-mediated evolution of the host genome.</title>
        <authorList>
            <person name="Chaturvedi A."/>
            <person name="Li X."/>
            <person name="Dhandapani V."/>
            <person name="Marshall H."/>
            <person name="Kissane S."/>
            <person name="Cuenca-Cambronero M."/>
            <person name="Asole G."/>
            <person name="Calvet F."/>
            <person name="Ruiz-Romero M."/>
            <person name="Marangio P."/>
            <person name="Guigo R."/>
            <person name="Rago D."/>
            <person name="Mirbahai L."/>
            <person name="Eastwood N."/>
            <person name="Colbourne J.K."/>
            <person name="Zhou J."/>
            <person name="Mallon E."/>
            <person name="Orsini L."/>
        </authorList>
    </citation>
    <scope>NUCLEOTIDE SEQUENCE [LARGE SCALE GENOMIC DNA]</scope>
    <source>
        <strain evidence="2">LRV0_1</strain>
    </source>
</reference>
<organism evidence="2 3">
    <name type="scientific">Daphnia magna</name>
    <dbReference type="NCBI Taxonomy" id="35525"/>
    <lineage>
        <taxon>Eukaryota</taxon>
        <taxon>Metazoa</taxon>
        <taxon>Ecdysozoa</taxon>
        <taxon>Arthropoda</taxon>
        <taxon>Crustacea</taxon>
        <taxon>Branchiopoda</taxon>
        <taxon>Diplostraca</taxon>
        <taxon>Cladocera</taxon>
        <taxon>Anomopoda</taxon>
        <taxon>Daphniidae</taxon>
        <taxon>Daphnia</taxon>
    </lineage>
</organism>
<keyword evidence="1" id="KW-0732">Signal</keyword>
<evidence type="ECO:0000313" key="2">
    <source>
        <dbReference type="EMBL" id="KAK4018935.1"/>
    </source>
</evidence>
<evidence type="ECO:0000313" key="3">
    <source>
        <dbReference type="Proteomes" id="UP001234178"/>
    </source>
</evidence>
<comment type="caution">
    <text evidence="2">The sequence shown here is derived from an EMBL/GenBank/DDBJ whole genome shotgun (WGS) entry which is preliminary data.</text>
</comment>
<dbReference type="EMBL" id="JAOYFB010000036">
    <property type="protein sequence ID" value="KAK4018935.1"/>
    <property type="molecule type" value="Genomic_DNA"/>
</dbReference>
<protein>
    <submittedName>
        <fullName evidence="2">Uncharacterized protein</fullName>
    </submittedName>
</protein>